<dbReference type="PRINTS" id="PR00040">
    <property type="entry name" value="HTHMERR"/>
</dbReference>
<organism evidence="4 5">
    <name type="scientific">Nocardioides seonyuensis</name>
    <dbReference type="NCBI Taxonomy" id="2518371"/>
    <lineage>
        <taxon>Bacteria</taxon>
        <taxon>Bacillati</taxon>
        <taxon>Actinomycetota</taxon>
        <taxon>Actinomycetes</taxon>
        <taxon>Propionibacteriales</taxon>
        <taxon>Nocardioidaceae</taxon>
        <taxon>Nocardioides</taxon>
    </lineage>
</organism>
<dbReference type="Proteomes" id="UP000294853">
    <property type="component" value="Chromosome"/>
</dbReference>
<dbReference type="InterPro" id="IPR000551">
    <property type="entry name" value="MerR-type_HTH_dom"/>
</dbReference>
<evidence type="ECO:0000313" key="4">
    <source>
        <dbReference type="EMBL" id="QBX55175.1"/>
    </source>
</evidence>
<keyword evidence="5" id="KW-1185">Reference proteome</keyword>
<dbReference type="GO" id="GO:0003700">
    <property type="term" value="F:DNA-binding transcription factor activity"/>
    <property type="evidence" value="ECO:0007669"/>
    <property type="project" value="InterPro"/>
</dbReference>
<dbReference type="CDD" id="cd00592">
    <property type="entry name" value="HTH_MerR-like"/>
    <property type="match status" value="1"/>
</dbReference>
<dbReference type="KEGG" id="nsn:EXE58_06710"/>
<dbReference type="SUPFAM" id="SSF46955">
    <property type="entry name" value="Putative DNA-binding domain"/>
    <property type="match status" value="1"/>
</dbReference>
<protein>
    <submittedName>
        <fullName evidence="4">MerR family transcriptional regulator</fullName>
    </submittedName>
</protein>
<dbReference type="EMBL" id="CP038436">
    <property type="protein sequence ID" value="QBX55175.1"/>
    <property type="molecule type" value="Genomic_DNA"/>
</dbReference>
<dbReference type="Pfam" id="PF13411">
    <property type="entry name" value="MerR_1"/>
    <property type="match status" value="1"/>
</dbReference>
<dbReference type="SMART" id="SM00422">
    <property type="entry name" value="HTH_MERR"/>
    <property type="match status" value="1"/>
</dbReference>
<evidence type="ECO:0000259" key="3">
    <source>
        <dbReference type="PROSITE" id="PS50937"/>
    </source>
</evidence>
<dbReference type="OrthoDB" id="4569196at2"/>
<feature type="coiled-coil region" evidence="2">
    <location>
        <begin position="189"/>
        <end position="216"/>
    </location>
</feature>
<dbReference type="RefSeq" id="WP_135267143.1">
    <property type="nucleotide sequence ID" value="NZ_CP038436.1"/>
</dbReference>
<evidence type="ECO:0000256" key="1">
    <source>
        <dbReference type="ARBA" id="ARBA00023125"/>
    </source>
</evidence>
<sequence>MLTISQLAAHAGVTVRAVRHYHQVGLLPEPARDGSGYRTYGATDVVRLIRIRTLAEAGVPLARVEELLDASTRDFSEAVAQIDADLRARIRELQEHRRRIARLADGDSLALPPQVVAYLERLRAAGTSEAMIEGERDGWILLAARWPEKIPALMEQKNAQLDDPRTVRLYRLITELAEDGLDDARLTEAADLMAEIADEAAERGELEQQNAELSDDAVVGLIDSYAFDAHPIVERLQELMAERGWTGWTRIERSEG</sequence>
<evidence type="ECO:0000313" key="5">
    <source>
        <dbReference type="Proteomes" id="UP000294853"/>
    </source>
</evidence>
<feature type="domain" description="HTH merR-type" evidence="3">
    <location>
        <begin position="1"/>
        <end position="70"/>
    </location>
</feature>
<dbReference type="Gene3D" id="1.10.1660.10">
    <property type="match status" value="1"/>
</dbReference>
<gene>
    <name evidence="4" type="ORF">EXE58_06710</name>
</gene>
<dbReference type="PROSITE" id="PS50937">
    <property type="entry name" value="HTH_MERR_2"/>
    <property type="match status" value="1"/>
</dbReference>
<dbReference type="InterPro" id="IPR009061">
    <property type="entry name" value="DNA-bd_dom_put_sf"/>
</dbReference>
<dbReference type="GO" id="GO:0003677">
    <property type="term" value="F:DNA binding"/>
    <property type="evidence" value="ECO:0007669"/>
    <property type="project" value="UniProtKB-KW"/>
</dbReference>
<dbReference type="AlphaFoldDB" id="A0A4P7IDD6"/>
<reference evidence="4 5" key="1">
    <citation type="submission" date="2019-03" db="EMBL/GenBank/DDBJ databases">
        <title>Three New Species of Nocardioides, Nocardioides euryhalodurans sp. nov., Nocardioides seonyuensis sp. nov. and Nocardioides eburneoflavus sp. nov. Iolated from Soil.</title>
        <authorList>
            <person name="Roh S.G."/>
            <person name="Lee C."/>
            <person name="Kim M.-K."/>
            <person name="Kim S.B."/>
        </authorList>
    </citation>
    <scope>NUCLEOTIDE SEQUENCE [LARGE SCALE GENOMIC DNA]</scope>
    <source>
        <strain evidence="4 5">MMS17-SY207-3</strain>
    </source>
</reference>
<accession>A0A4P7IDD6</accession>
<proteinExistence type="predicted"/>
<name>A0A4P7IDD6_9ACTN</name>
<dbReference type="PANTHER" id="PTHR30204:SF93">
    <property type="entry name" value="HTH MERR-TYPE DOMAIN-CONTAINING PROTEIN"/>
    <property type="match status" value="1"/>
</dbReference>
<dbReference type="PANTHER" id="PTHR30204">
    <property type="entry name" value="REDOX-CYCLING DRUG-SENSING TRANSCRIPTIONAL ACTIVATOR SOXR"/>
    <property type="match status" value="1"/>
</dbReference>
<dbReference type="InterPro" id="IPR047057">
    <property type="entry name" value="MerR_fam"/>
</dbReference>
<keyword evidence="1" id="KW-0238">DNA-binding</keyword>
<keyword evidence="2" id="KW-0175">Coiled coil</keyword>
<evidence type="ECO:0000256" key="2">
    <source>
        <dbReference type="SAM" id="Coils"/>
    </source>
</evidence>